<name>A0A6B0YPK0_9CHLR</name>
<dbReference type="PANTHER" id="PTHR43649:SF12">
    <property type="entry name" value="DIACETYLCHITOBIOSE BINDING PROTEIN DASA"/>
    <property type="match status" value="1"/>
</dbReference>
<organism evidence="1">
    <name type="scientific">Caldilineaceae bacterium SB0664_bin_27</name>
    <dbReference type="NCBI Taxonomy" id="2605260"/>
    <lineage>
        <taxon>Bacteria</taxon>
        <taxon>Bacillati</taxon>
        <taxon>Chloroflexota</taxon>
        <taxon>Caldilineae</taxon>
        <taxon>Caldilineales</taxon>
        <taxon>Caldilineaceae</taxon>
    </lineage>
</organism>
<dbReference type="NCBIfam" id="TIGR01409">
    <property type="entry name" value="TAT_signal_seq"/>
    <property type="match status" value="1"/>
</dbReference>
<dbReference type="Gene3D" id="3.40.190.10">
    <property type="entry name" value="Periplasmic binding protein-like II"/>
    <property type="match status" value="1"/>
</dbReference>
<protein>
    <submittedName>
        <fullName evidence="1">Extracellular solute-binding protein</fullName>
    </submittedName>
</protein>
<proteinExistence type="predicted"/>
<reference evidence="1" key="1">
    <citation type="submission" date="2019-09" db="EMBL/GenBank/DDBJ databases">
        <title>Characterisation of the sponge microbiome using genome-centric metagenomics.</title>
        <authorList>
            <person name="Engelberts J.P."/>
            <person name="Robbins S.J."/>
            <person name="De Goeij J.M."/>
            <person name="Aranda M."/>
            <person name="Bell S.C."/>
            <person name="Webster N.S."/>
        </authorList>
    </citation>
    <scope>NUCLEOTIDE SEQUENCE</scope>
    <source>
        <strain evidence="1">SB0664_bin_27</strain>
    </source>
</reference>
<dbReference type="EMBL" id="VXRG01000053">
    <property type="protein sequence ID" value="MXY93004.1"/>
    <property type="molecule type" value="Genomic_DNA"/>
</dbReference>
<evidence type="ECO:0000313" key="1">
    <source>
        <dbReference type="EMBL" id="MXY93004.1"/>
    </source>
</evidence>
<comment type="caution">
    <text evidence="1">The sequence shown here is derived from an EMBL/GenBank/DDBJ whole genome shotgun (WGS) entry which is preliminary data.</text>
</comment>
<accession>A0A6B0YPK0</accession>
<gene>
    <name evidence="1" type="ORF">F4Y42_06085</name>
</gene>
<dbReference type="Pfam" id="PF10518">
    <property type="entry name" value="TAT_signal"/>
    <property type="match status" value="1"/>
</dbReference>
<dbReference type="InterPro" id="IPR050490">
    <property type="entry name" value="Bact_solute-bd_prot1"/>
</dbReference>
<dbReference type="AlphaFoldDB" id="A0A6B0YPK0"/>
<dbReference type="InterPro" id="IPR019546">
    <property type="entry name" value="TAT_signal_bac_arc"/>
</dbReference>
<dbReference type="InterPro" id="IPR006311">
    <property type="entry name" value="TAT_signal"/>
</dbReference>
<dbReference type="Pfam" id="PF13416">
    <property type="entry name" value="SBP_bac_8"/>
    <property type="match status" value="1"/>
</dbReference>
<dbReference type="PROSITE" id="PS51257">
    <property type="entry name" value="PROKAR_LIPOPROTEIN"/>
    <property type="match status" value="1"/>
</dbReference>
<dbReference type="InterPro" id="IPR006059">
    <property type="entry name" value="SBP"/>
</dbReference>
<dbReference type="PANTHER" id="PTHR43649">
    <property type="entry name" value="ARABINOSE-BINDING PROTEIN-RELATED"/>
    <property type="match status" value="1"/>
</dbReference>
<dbReference type="SUPFAM" id="SSF53850">
    <property type="entry name" value="Periplasmic binding protein-like II"/>
    <property type="match status" value="1"/>
</dbReference>
<sequence length="464" mass="50701">MHSRRDFLKVSAGVAGVGLLAACVAPTAPGSDMAAMPREQRQGVMWGLQYDPHVEAYQRLSDLFAEQGGGTFEVQPQAWPIPPKVIAALAAGTQPDVACIMGEQLTSLHLHEALVPCTEQVYNQMDVDPDEDFVGDAIGAYMWQGEIWGVPTECNGVGNMVNVPSEDVIALGLEDQYPPLNGEVYFESYESMWELGKALQVEEDGKVTRWGLSSQGWDDMSYLGILRTLLDPKGMDWWDLENKQFNINTEEGMEAMRLFVEGPVELGIETQLDQNHVDAALAGKVALARGNGTPSMPIAWDLGYTYRMAGAPMIHEGEPPIFCGEGGWGFISLKQAKNPDMAIEFLRMLVTDEGQTSYAMIYGGQPNTAWKGLVGSYDHFVNSDPEGPLVKLTKVLQEHLLPQTTFEGVGFGSIGEIGAAISEGCSEVRQGNIGSEEAVEMIQARCEAQYQEWVSDVRELGVEP</sequence>
<dbReference type="PROSITE" id="PS51318">
    <property type="entry name" value="TAT"/>
    <property type="match status" value="1"/>
</dbReference>